<comment type="caution">
    <text evidence="1">The sequence shown here is derived from an EMBL/GenBank/DDBJ whole genome shotgun (WGS) entry which is preliminary data.</text>
</comment>
<dbReference type="Proteomes" id="UP001429984">
    <property type="component" value="Unassembled WGS sequence"/>
</dbReference>
<name>A0ABS0B8L9_9GAMM</name>
<dbReference type="RefSeq" id="WP_194931964.1">
    <property type="nucleotide sequence ID" value="NZ_JADLZT010000008.1"/>
</dbReference>
<accession>A0ABS0B8L9</accession>
<proteinExistence type="predicted"/>
<protein>
    <submittedName>
        <fullName evidence="1">Uncharacterized protein</fullName>
    </submittedName>
</protein>
<evidence type="ECO:0000313" key="2">
    <source>
        <dbReference type="Proteomes" id="UP001429984"/>
    </source>
</evidence>
<organism evidence="1 2">
    <name type="scientific">Lysobacter niastensis</name>
    <dbReference type="NCBI Taxonomy" id="380629"/>
    <lineage>
        <taxon>Bacteria</taxon>
        <taxon>Pseudomonadati</taxon>
        <taxon>Pseudomonadota</taxon>
        <taxon>Gammaproteobacteria</taxon>
        <taxon>Lysobacterales</taxon>
        <taxon>Lysobacteraceae</taxon>
        <taxon>Lysobacter</taxon>
    </lineage>
</organism>
<gene>
    <name evidence="1" type="ORF">IU514_15110</name>
</gene>
<dbReference type="EMBL" id="JADLZT010000008">
    <property type="protein sequence ID" value="MBF6025361.1"/>
    <property type="molecule type" value="Genomic_DNA"/>
</dbReference>
<reference evidence="1 2" key="1">
    <citation type="submission" date="2020-11" db="EMBL/GenBank/DDBJ databases">
        <title>Draft Genome Sequence and Secondary Metabolite Biosynthetic Potential of the Lysobacter niastensis Type strain DSM 18481.</title>
        <authorList>
            <person name="Turrini P."/>
            <person name="Artuso I."/>
            <person name="Tescari M."/>
            <person name="Lugli G.A."/>
            <person name="Frangipani E."/>
            <person name="Ventura M."/>
            <person name="Visca P."/>
        </authorList>
    </citation>
    <scope>NUCLEOTIDE SEQUENCE [LARGE SCALE GENOMIC DNA]</scope>
    <source>
        <strain evidence="1 2">DSM 18481</strain>
    </source>
</reference>
<keyword evidence="2" id="KW-1185">Reference proteome</keyword>
<sequence length="206" mass="22616">MADANRMAGGNDVVADSPRTLRELLPRELDGLETVIEDGLRKEANGNLSTLVWRFVRASAAEDVSKALDADVWPVLAHAWAKAKELHTYADSSPDETRVVHLGNHDFMTAVHPELTVDIGAPPYPPPLVFTLEIAAHIDAATLRIRQGRIVALESADAWVYAQLKYGNEPLHKKESPVLRLPAEWTFEPGVPIEPQHAQQAGERAA</sequence>
<evidence type="ECO:0000313" key="1">
    <source>
        <dbReference type="EMBL" id="MBF6025361.1"/>
    </source>
</evidence>